<accession>A0ABP9UUD1</accession>
<evidence type="ECO:0000313" key="3">
    <source>
        <dbReference type="Proteomes" id="UP001476282"/>
    </source>
</evidence>
<dbReference type="RefSeq" id="WP_353568438.1">
    <property type="nucleotide sequence ID" value="NZ_BAABRI010000024.1"/>
</dbReference>
<proteinExistence type="predicted"/>
<gene>
    <name evidence="2" type="ORF">Hsar01_03586</name>
</gene>
<protein>
    <submittedName>
        <fullName evidence="2">Uncharacterized protein</fullName>
    </submittedName>
</protein>
<keyword evidence="1" id="KW-0732">Signal</keyword>
<dbReference type="Proteomes" id="UP001476282">
    <property type="component" value="Unassembled WGS sequence"/>
</dbReference>
<evidence type="ECO:0000313" key="2">
    <source>
        <dbReference type="EMBL" id="GAA5484342.1"/>
    </source>
</evidence>
<reference evidence="2 3" key="1">
    <citation type="submission" date="2024-02" db="EMBL/GenBank/DDBJ databases">
        <title>Haloferula sargassicola NBRC 104335.</title>
        <authorList>
            <person name="Ichikawa N."/>
            <person name="Katano-Makiyama Y."/>
            <person name="Hidaka K."/>
        </authorList>
    </citation>
    <scope>NUCLEOTIDE SEQUENCE [LARGE SCALE GENOMIC DNA]</scope>
    <source>
        <strain evidence="2 3">NBRC 104335</strain>
    </source>
</reference>
<keyword evidence="3" id="KW-1185">Reference proteome</keyword>
<sequence length="163" mass="18899">MIRPLALSSAVLAALLLCQCAGPLGTGNMGGPTEDGRKAEIAAEPKGDYFVGRRYYVQKTRFWGYVRRPRESWNRAQLVLMREDKKRTPDRLPENGSPAYGYDQNYEYKLRGYFTGKKAYDPNSNQILPEFMLTGYEVRNRQPGWLFRPDDRYDSTRITLYPR</sequence>
<comment type="caution">
    <text evidence="2">The sequence shown here is derived from an EMBL/GenBank/DDBJ whole genome shotgun (WGS) entry which is preliminary data.</text>
</comment>
<organism evidence="2 3">
    <name type="scientific">Haloferula sargassicola</name>
    <dbReference type="NCBI Taxonomy" id="490096"/>
    <lineage>
        <taxon>Bacteria</taxon>
        <taxon>Pseudomonadati</taxon>
        <taxon>Verrucomicrobiota</taxon>
        <taxon>Verrucomicrobiia</taxon>
        <taxon>Verrucomicrobiales</taxon>
        <taxon>Verrucomicrobiaceae</taxon>
        <taxon>Haloferula</taxon>
    </lineage>
</organism>
<evidence type="ECO:0000256" key="1">
    <source>
        <dbReference type="SAM" id="SignalP"/>
    </source>
</evidence>
<dbReference type="EMBL" id="BAABRI010000024">
    <property type="protein sequence ID" value="GAA5484342.1"/>
    <property type="molecule type" value="Genomic_DNA"/>
</dbReference>
<feature type="chain" id="PRO_5046613904" evidence="1">
    <location>
        <begin position="24"/>
        <end position="163"/>
    </location>
</feature>
<feature type="signal peptide" evidence="1">
    <location>
        <begin position="1"/>
        <end position="23"/>
    </location>
</feature>
<name>A0ABP9UUD1_9BACT</name>